<dbReference type="GO" id="GO:0031177">
    <property type="term" value="F:phosphopantetheine binding"/>
    <property type="evidence" value="ECO:0007669"/>
    <property type="project" value="InterPro"/>
</dbReference>
<feature type="region of interest" description="N-terminal hotdog fold" evidence="5">
    <location>
        <begin position="666"/>
        <end position="792"/>
    </location>
</feature>
<dbReference type="Gene3D" id="1.10.1200.10">
    <property type="entry name" value="ACP-like"/>
    <property type="match status" value="1"/>
</dbReference>
<feature type="region of interest" description="C-terminal hotdog fold" evidence="5">
    <location>
        <begin position="806"/>
        <end position="948"/>
    </location>
</feature>
<dbReference type="Gene3D" id="3.30.559.30">
    <property type="entry name" value="Nonribosomal peptide synthetase, condensation domain"/>
    <property type="match status" value="1"/>
</dbReference>
<dbReference type="SMART" id="SM00823">
    <property type="entry name" value="PKS_PP"/>
    <property type="match status" value="1"/>
</dbReference>
<dbReference type="SMART" id="SM00822">
    <property type="entry name" value="PKS_KR"/>
    <property type="match status" value="1"/>
</dbReference>
<dbReference type="Pfam" id="PF21089">
    <property type="entry name" value="PKS_DH_N"/>
    <property type="match status" value="1"/>
</dbReference>
<dbReference type="CDD" id="cd08953">
    <property type="entry name" value="KR_2_SDR_x"/>
    <property type="match status" value="1"/>
</dbReference>
<dbReference type="Pfam" id="PF22621">
    <property type="entry name" value="CurL-like_PKS_C"/>
    <property type="match status" value="1"/>
</dbReference>
<dbReference type="InterPro" id="IPR001242">
    <property type="entry name" value="Condensation_dom"/>
</dbReference>
<evidence type="ECO:0000256" key="3">
    <source>
        <dbReference type="ARBA" id="ARBA00022553"/>
    </source>
</evidence>
<keyword evidence="3" id="KW-0597">Phosphoprotein</keyword>
<dbReference type="InterPro" id="IPR023213">
    <property type="entry name" value="CAT-like_dom_sf"/>
</dbReference>
<proteinExistence type="predicted"/>
<dbReference type="InterPro" id="IPR013968">
    <property type="entry name" value="PKS_KR"/>
</dbReference>
<feature type="active site" description="Proton acceptor; for dehydratase activity" evidence="5">
    <location>
        <position position="697"/>
    </location>
</feature>
<dbReference type="Pfam" id="PF00550">
    <property type="entry name" value="PP-binding"/>
    <property type="match status" value="1"/>
</dbReference>
<dbReference type="SUPFAM" id="SSF53901">
    <property type="entry name" value="Thiolase-like"/>
    <property type="match status" value="1"/>
</dbReference>
<dbReference type="Pfam" id="PF14765">
    <property type="entry name" value="PS-DH"/>
    <property type="match status" value="1"/>
</dbReference>
<dbReference type="SUPFAM" id="SSF52777">
    <property type="entry name" value="CoA-dependent acyltransferases"/>
    <property type="match status" value="2"/>
</dbReference>
<dbReference type="PROSITE" id="PS52019">
    <property type="entry name" value="PKS_MFAS_DH"/>
    <property type="match status" value="1"/>
</dbReference>
<evidence type="ECO:0000259" key="8">
    <source>
        <dbReference type="PROSITE" id="PS52019"/>
    </source>
</evidence>
<evidence type="ECO:0000313" key="10">
    <source>
        <dbReference type="Proteomes" id="UP000249890"/>
    </source>
</evidence>
<dbReference type="Proteomes" id="UP000249890">
    <property type="component" value="Chromosome"/>
</dbReference>
<dbReference type="InterPro" id="IPR050091">
    <property type="entry name" value="PKS_NRPS_Biosynth_Enz"/>
</dbReference>
<dbReference type="KEGG" id="pdh:B9T62_07190"/>
<dbReference type="InterPro" id="IPR049551">
    <property type="entry name" value="PKS_DH_C"/>
</dbReference>
<dbReference type="Pfam" id="PF00109">
    <property type="entry name" value="ketoacyl-synt"/>
    <property type="match status" value="1"/>
</dbReference>
<dbReference type="Pfam" id="PF21394">
    <property type="entry name" value="Beta-ketacyl_N"/>
    <property type="match status" value="1"/>
</dbReference>
<evidence type="ECO:0000256" key="5">
    <source>
        <dbReference type="PROSITE-ProRule" id="PRU01363"/>
    </source>
</evidence>
<dbReference type="EMBL" id="CP021780">
    <property type="protein sequence ID" value="ASA20599.1"/>
    <property type="molecule type" value="Genomic_DNA"/>
</dbReference>
<comment type="cofactor">
    <cofactor evidence="1">
        <name>pantetheine 4'-phosphate</name>
        <dbReference type="ChEBI" id="CHEBI:47942"/>
    </cofactor>
</comment>
<dbReference type="PROSITE" id="PS52004">
    <property type="entry name" value="KS3_2"/>
    <property type="match status" value="1"/>
</dbReference>
<dbReference type="InterPro" id="IPR009081">
    <property type="entry name" value="PP-bd_ACP"/>
</dbReference>
<dbReference type="InterPro" id="IPR036291">
    <property type="entry name" value="NAD(P)-bd_dom_sf"/>
</dbReference>
<dbReference type="InterPro" id="IPR049552">
    <property type="entry name" value="PKS_DH_N"/>
</dbReference>
<dbReference type="InterPro" id="IPR016039">
    <property type="entry name" value="Thiolase-like"/>
</dbReference>
<dbReference type="CDD" id="cd00833">
    <property type="entry name" value="PKS"/>
    <property type="match status" value="1"/>
</dbReference>
<dbReference type="Gene3D" id="3.40.47.10">
    <property type="match status" value="1"/>
</dbReference>
<dbReference type="InterPro" id="IPR018201">
    <property type="entry name" value="Ketoacyl_synth_AS"/>
</dbReference>
<dbReference type="SUPFAM" id="SSF47336">
    <property type="entry name" value="ACP-like"/>
    <property type="match status" value="1"/>
</dbReference>
<accession>A0A2Z2KEV5</accession>
<dbReference type="InterPro" id="IPR057326">
    <property type="entry name" value="KR_dom"/>
</dbReference>
<evidence type="ECO:0000256" key="4">
    <source>
        <dbReference type="ARBA" id="ARBA00022679"/>
    </source>
</evidence>
<evidence type="ECO:0000313" key="9">
    <source>
        <dbReference type="EMBL" id="ASA20599.1"/>
    </source>
</evidence>
<dbReference type="InterPro" id="IPR049490">
    <property type="entry name" value="C883_1060-like_KR_N"/>
</dbReference>
<organism evidence="9 10">
    <name type="scientific">Paenibacillus donghaensis</name>
    <dbReference type="NCBI Taxonomy" id="414771"/>
    <lineage>
        <taxon>Bacteria</taxon>
        <taxon>Bacillati</taxon>
        <taxon>Bacillota</taxon>
        <taxon>Bacilli</taxon>
        <taxon>Bacillales</taxon>
        <taxon>Paenibacillaceae</taxon>
        <taxon>Paenibacillus</taxon>
    </lineage>
</organism>
<dbReference type="Gene3D" id="3.30.559.10">
    <property type="entry name" value="Chloramphenicol acetyltransferase-like domain"/>
    <property type="match status" value="1"/>
</dbReference>
<dbReference type="Gene3D" id="1.10.1240.100">
    <property type="match status" value="1"/>
</dbReference>
<dbReference type="SMART" id="SM00825">
    <property type="entry name" value="PKS_KS"/>
    <property type="match status" value="1"/>
</dbReference>
<evidence type="ECO:0000256" key="2">
    <source>
        <dbReference type="ARBA" id="ARBA00022450"/>
    </source>
</evidence>
<dbReference type="CDD" id="cd19531">
    <property type="entry name" value="LCL_NRPS-like"/>
    <property type="match status" value="1"/>
</dbReference>
<dbReference type="PROSITE" id="PS00606">
    <property type="entry name" value="KS3_1"/>
    <property type="match status" value="1"/>
</dbReference>
<dbReference type="PROSITE" id="PS50075">
    <property type="entry name" value="CARRIER"/>
    <property type="match status" value="1"/>
</dbReference>
<dbReference type="GO" id="GO:0006633">
    <property type="term" value="P:fatty acid biosynthetic process"/>
    <property type="evidence" value="ECO:0007669"/>
    <property type="project" value="InterPro"/>
</dbReference>
<sequence length="2011" mass="224828">MERIKKYIYEQVISQKLSKTDAAVMLKELYETTAPQSESMESSEDIAIIGMDCRLPQANNVQQYWDQLIQGHDCTEIIPEKRREELGRFLKLQENSGEEGLLKQGYLEDISGFDAAFFNISPAEASTMDPIQRLFLMVVWGALEDAGVNFSKLNGSKTGVFVGKAHLNEPLYKDFIEEFDMIAFNGSATGILASRISYILNLNGPSLVVDTACSSGLVALHLACRALLNNECETAVAGGVRIMLMPLQENKLSALESPDHTLRPFDSMSNGTVWGEGITAVVLKPLSKAIRDRDHVYAVIKGSAINNDGASNGISAPNAIAQENLIADLWDRLKINPESISYIEAHGTGTPLGDPVEIKGITNAYRRYTNKKQFCPIGTVKGNLGHLVAASGLAGLIKVVLAMKHNKIPPTIHFNNPNPYINFVESPVFFNDRMLDWKSDQGPLRASVSSFGISGTNAYVIVDEYVEDSVKQSVNINKPFIFTCSAKSDAALLQYIRKYSECLGEFEDERIGDVCFTANTGRVHQDYRLAMVATGIHDLRNRLQLIIRDGLEKAWDHCAYYGNCKPVSVAMHKSEPGMVAKSAIRTHDELSVTKARSYVEGGQRDRELLDDLCQMYSEGASVPWDSLFSDSSTRKVALPTYPFECKPYWAKSNTAVLREKIQDQEHPLVGRLYLRTINQDIYVNEISPADTWVLKEHKVAGHYIMPGTAFIEMAMYVGKVHYGLQQLELMDIAVISPLMVKEGESKKIQTIVKHEDGLLNFVIAGEEADVDGTGCWFTQYVQGKIQPLVNQPETVLDAGVFSAHCTQSVGKINPNEYTKGFIEFGSRWRDCAALITGKDNAVAELHLPKEYQEDLKQYFLHPALLDLSLNALALTVDEKYLPFAYKSMKIYGPTPSTFTSYITAADNGLHSDSHGMKSYEVIMRDKTGKVFAEVNGYSIKKANLLKSDDSFHTIKWVPAEVAASSFITPKKALVLKDQLGISEDLIHQLTSQGCEVVEISVGSSYRKIDEYHYEVAAKEEDYVSLLRDAKVDGLTHIIHMASLSEEQEIQDTEGLRAVLDQGLHSLFFLTKHLVRCIRSQTLSVYLVSRNVYSITGKEHKLQPYHASFFGLGKVISNEYPILRCRCIDMGDSMTGTELAEALNHSLVGGGAVAFRDGIPYMEEIQALNLDSIPDQSIEIGGEGVYIITGGTGGIGMEICKYLASRGPVNLALISRTPLPEIERWDASILSGEERRLGKTLKQLAVLRSAGAEIVSYSADAADYEQMTFVLADLRRKFGRIRGVIHSAGVAGQGLLLDKDFHTFHSVIHPKIYGAWVLSHLTEHDELDMFVLFSSIASLVAYPGQGDYTAANAFLDAFSDYSNQRGRRMLVINWPAWGETGMAVNYNSNVDMLFKAISTQDAVQAFDKVLQKQVGRVIIGELDYGSDMIDRVPVGFSEGLKAKLRRVRLLSQKVDSSSVDVEVQGRSDGEYTATELLVSKVWGEVLGFQTINIYDSFYDLGGDSVFAMKLVNSLSKQLNMNIGIVDVFNYQTVNELSEYVDREGVNRGEGPDTNETGIIKHVEAKDFYSITAQQKGIYLHYQRLPRNTSYNTPIALDIHGHLDVELFERMIIQLIKRHEVLRTSFSMNDGMPVFRVHEEADFKMGHSEAPRQDIKEIMRNFVKPFSLEEPPLLRVETVKLGSERYLLLLDIHHILADRASVGILLNEFFQLLDHKPLSEPGMQYSDYAQWQAALYSSEKVKKSELFWLNMFKGEIPLLNLPTDFPRPSVPSYEGDSIRLVLDENLCASLYKAALEAGTTINMVLTAAFYVLLSKFTLQKDIIIGCNVLGRTHVDIQQTMGMFVNTLPIRSCIYGDQTFKDYLNEVKRISLSAYDHQNYPLESLLDKLHFTRVYNRNPLFDVCFNMMNISDRIDPAKQLSIQGLVIKTVEYVSTTSKFDMTLIAATADHKLDMVLEYKTSLYKRSTIEDFLSYYHKILQAVSCNLNLTINELSFSDQLMAVKQETDDVGDFAF</sequence>
<feature type="domain" description="Carrier" evidence="6">
    <location>
        <begin position="1468"/>
        <end position="1543"/>
    </location>
</feature>
<dbReference type="Pfam" id="PF02801">
    <property type="entry name" value="Ketoacyl-synt_C"/>
    <property type="match status" value="1"/>
</dbReference>
<keyword evidence="4" id="KW-0808">Transferase</keyword>
<dbReference type="InterPro" id="IPR036736">
    <property type="entry name" value="ACP-like_sf"/>
</dbReference>
<dbReference type="GO" id="GO:0004312">
    <property type="term" value="F:fatty acid synthase activity"/>
    <property type="evidence" value="ECO:0007669"/>
    <property type="project" value="TreeGrafter"/>
</dbReference>
<dbReference type="InterPro" id="IPR020807">
    <property type="entry name" value="PKS_DH"/>
</dbReference>
<dbReference type="GO" id="GO:0004315">
    <property type="term" value="F:3-oxoacyl-[acyl-carrier-protein] synthase activity"/>
    <property type="evidence" value="ECO:0007669"/>
    <property type="project" value="InterPro"/>
</dbReference>
<dbReference type="InterPro" id="IPR020806">
    <property type="entry name" value="PKS_PP-bd"/>
</dbReference>
<dbReference type="SMART" id="SM00826">
    <property type="entry name" value="PKS_DH"/>
    <property type="match status" value="1"/>
</dbReference>
<dbReference type="InterPro" id="IPR014030">
    <property type="entry name" value="Ketoacyl_synth_N"/>
</dbReference>
<gene>
    <name evidence="9" type="ORF">B9T62_07190</name>
</gene>
<evidence type="ECO:0000259" key="7">
    <source>
        <dbReference type="PROSITE" id="PS52004"/>
    </source>
</evidence>
<dbReference type="InterPro" id="IPR014031">
    <property type="entry name" value="Ketoacyl_synth_C"/>
</dbReference>
<keyword evidence="2" id="KW-0596">Phosphopantetheine</keyword>
<dbReference type="PANTHER" id="PTHR43775">
    <property type="entry name" value="FATTY ACID SYNTHASE"/>
    <property type="match status" value="1"/>
</dbReference>
<keyword evidence="10" id="KW-1185">Reference proteome</keyword>
<dbReference type="Pfam" id="PF08659">
    <property type="entry name" value="KR"/>
    <property type="match status" value="1"/>
</dbReference>
<feature type="domain" description="Ketosynthase family 3 (KS3)" evidence="7">
    <location>
        <begin position="43"/>
        <end position="464"/>
    </location>
</feature>
<dbReference type="Gene3D" id="3.40.50.720">
    <property type="entry name" value="NAD(P)-binding Rossmann-like Domain"/>
    <property type="match status" value="1"/>
</dbReference>
<dbReference type="SUPFAM" id="SSF51735">
    <property type="entry name" value="NAD(P)-binding Rossmann-fold domains"/>
    <property type="match status" value="2"/>
</dbReference>
<dbReference type="InterPro" id="IPR049900">
    <property type="entry name" value="PKS_mFAS_DH"/>
</dbReference>
<dbReference type="PANTHER" id="PTHR43775:SF37">
    <property type="entry name" value="SI:DKEY-61P9.11"/>
    <property type="match status" value="1"/>
</dbReference>
<protein>
    <submittedName>
        <fullName evidence="9">Uncharacterized protein</fullName>
    </submittedName>
</protein>
<dbReference type="InterPro" id="IPR042104">
    <property type="entry name" value="PKS_dehydratase_sf"/>
</dbReference>
<name>A0A2Z2KEV5_9BACL</name>
<evidence type="ECO:0000259" key="6">
    <source>
        <dbReference type="PROSITE" id="PS50075"/>
    </source>
</evidence>
<dbReference type="InterPro" id="IPR020841">
    <property type="entry name" value="PKS_Beta-ketoAc_synthase_dom"/>
</dbReference>
<evidence type="ECO:0000256" key="1">
    <source>
        <dbReference type="ARBA" id="ARBA00001957"/>
    </source>
</evidence>
<dbReference type="Gene3D" id="3.10.129.110">
    <property type="entry name" value="Polyketide synthase dehydratase"/>
    <property type="match status" value="1"/>
</dbReference>
<reference evidence="9 10" key="1">
    <citation type="submission" date="2017-06" db="EMBL/GenBank/DDBJ databases">
        <title>Complete genome sequence of Paenibacillus donghaensis KCTC 13049T isolated from East Sea sediment, South Korea.</title>
        <authorList>
            <person name="Jung B.K."/>
            <person name="Hong S.-J."/>
            <person name="Shin J.-H."/>
        </authorList>
    </citation>
    <scope>NUCLEOTIDE SEQUENCE [LARGE SCALE GENOMIC DNA]</scope>
    <source>
        <strain evidence="9 10">KCTC 13049</strain>
    </source>
</reference>
<dbReference type="Pfam" id="PF00668">
    <property type="entry name" value="Condensation"/>
    <property type="match status" value="1"/>
</dbReference>
<feature type="domain" description="PKS/mFAS DH" evidence="8">
    <location>
        <begin position="666"/>
        <end position="948"/>
    </location>
</feature>
<feature type="active site" description="Proton donor; for dehydratase activity" evidence="5">
    <location>
        <position position="866"/>
    </location>
</feature>
<dbReference type="OrthoDB" id="9765680at2"/>